<feature type="chain" id="PRO_5012269045" evidence="2">
    <location>
        <begin position="21"/>
        <end position="175"/>
    </location>
</feature>
<dbReference type="Pfam" id="PF13505">
    <property type="entry name" value="OMP_b-brl"/>
    <property type="match status" value="1"/>
</dbReference>
<reference evidence="4 5" key="1">
    <citation type="submission" date="2017-09" db="EMBL/GenBank/DDBJ databases">
        <title>The Catabolism of 3,6-Dichlorosalicylic acid is Initiated by the Cytochrome P450 Monooxygenase DsmABC in Rhizorhabdus dicambivorans Ndbn-20.</title>
        <authorList>
            <person name="Na L."/>
        </authorList>
    </citation>
    <scope>NUCLEOTIDE SEQUENCE [LARGE SCALE GENOMIC DNA]</scope>
    <source>
        <strain evidence="4 5">Ndbn-20m</strain>
    </source>
</reference>
<protein>
    <submittedName>
        <fullName evidence="4">Porin family protein</fullName>
    </submittedName>
</protein>
<evidence type="ECO:0000313" key="5">
    <source>
        <dbReference type="Proteomes" id="UP000218934"/>
    </source>
</evidence>
<dbReference type="EMBL" id="NWUF01000019">
    <property type="protein sequence ID" value="PCE41047.1"/>
    <property type="molecule type" value="Genomic_DNA"/>
</dbReference>
<keyword evidence="1 2" id="KW-0732">Signal</keyword>
<feature type="domain" description="Outer membrane protein beta-barrel" evidence="3">
    <location>
        <begin position="8"/>
        <end position="175"/>
    </location>
</feature>
<dbReference type="SUPFAM" id="SSF56925">
    <property type="entry name" value="OMPA-like"/>
    <property type="match status" value="1"/>
</dbReference>
<dbReference type="Proteomes" id="UP000218934">
    <property type="component" value="Unassembled WGS sequence"/>
</dbReference>
<sequence>MKSYVLAAAFAACFAAPAMAQEASAFTGFRVEGLVGYDNVGAPGIKNPDGFLYGVGVGYDIAAGGAVIGIEADVTDSTAKIKLAGPDIETDRDLYVGARVGTVLGSGLLYAKAGYTNARIEVNGFGGSNEDGFRLGLGYEYAISAKSFVKVEYRYSNYEADVSRNQAVAAFGVRF</sequence>
<dbReference type="AlphaFoldDB" id="A0A2A4FS92"/>
<dbReference type="OrthoDB" id="8222426at2"/>
<evidence type="ECO:0000256" key="2">
    <source>
        <dbReference type="SAM" id="SignalP"/>
    </source>
</evidence>
<comment type="caution">
    <text evidence="4">The sequence shown here is derived from an EMBL/GenBank/DDBJ whole genome shotgun (WGS) entry which is preliminary data.</text>
</comment>
<dbReference type="Gene3D" id="2.40.160.20">
    <property type="match status" value="1"/>
</dbReference>
<feature type="signal peptide" evidence="2">
    <location>
        <begin position="1"/>
        <end position="20"/>
    </location>
</feature>
<evidence type="ECO:0000313" key="4">
    <source>
        <dbReference type="EMBL" id="PCE41047.1"/>
    </source>
</evidence>
<organism evidence="4 5">
    <name type="scientific">Rhizorhabdus dicambivorans</name>
    <dbReference type="NCBI Taxonomy" id="1850238"/>
    <lineage>
        <taxon>Bacteria</taxon>
        <taxon>Pseudomonadati</taxon>
        <taxon>Pseudomonadota</taxon>
        <taxon>Alphaproteobacteria</taxon>
        <taxon>Sphingomonadales</taxon>
        <taxon>Sphingomonadaceae</taxon>
        <taxon>Rhizorhabdus</taxon>
    </lineage>
</organism>
<dbReference type="RefSeq" id="WP_066966927.1">
    <property type="nucleotide sequence ID" value="NZ_CP023449.1"/>
</dbReference>
<dbReference type="KEGG" id="rdi:CMV14_20315"/>
<accession>A0A2A4FS92</accession>
<keyword evidence="5" id="KW-1185">Reference proteome</keyword>
<gene>
    <name evidence="4" type="ORF">COO09_17005</name>
</gene>
<evidence type="ECO:0000256" key="1">
    <source>
        <dbReference type="ARBA" id="ARBA00022729"/>
    </source>
</evidence>
<evidence type="ECO:0000259" key="3">
    <source>
        <dbReference type="Pfam" id="PF13505"/>
    </source>
</evidence>
<dbReference type="InterPro" id="IPR011250">
    <property type="entry name" value="OMP/PagP_B-barrel"/>
</dbReference>
<dbReference type="InterPro" id="IPR027385">
    <property type="entry name" value="Beta-barrel_OMP"/>
</dbReference>
<name>A0A2A4FS92_9SPHN</name>
<proteinExistence type="predicted"/>